<dbReference type="Proteomes" id="UP000807504">
    <property type="component" value="Unassembled WGS sequence"/>
</dbReference>
<keyword evidence="2" id="KW-1185">Reference proteome</keyword>
<dbReference type="InterPro" id="IPR008042">
    <property type="entry name" value="Retrotrans_Pao"/>
</dbReference>
<evidence type="ECO:0000313" key="1">
    <source>
        <dbReference type="EMBL" id="KAF8771835.1"/>
    </source>
</evidence>
<evidence type="ECO:0000313" key="2">
    <source>
        <dbReference type="Proteomes" id="UP000807504"/>
    </source>
</evidence>
<dbReference type="Pfam" id="PF05380">
    <property type="entry name" value="Peptidase_A17"/>
    <property type="match status" value="1"/>
</dbReference>
<organism evidence="1 2">
    <name type="scientific">Argiope bruennichi</name>
    <name type="common">Wasp spider</name>
    <name type="synonym">Aranea bruennichi</name>
    <dbReference type="NCBI Taxonomy" id="94029"/>
    <lineage>
        <taxon>Eukaryota</taxon>
        <taxon>Metazoa</taxon>
        <taxon>Ecdysozoa</taxon>
        <taxon>Arthropoda</taxon>
        <taxon>Chelicerata</taxon>
        <taxon>Arachnida</taxon>
        <taxon>Araneae</taxon>
        <taxon>Araneomorphae</taxon>
        <taxon>Entelegynae</taxon>
        <taxon>Araneoidea</taxon>
        <taxon>Araneidae</taxon>
        <taxon>Argiope</taxon>
    </lineage>
</organism>
<dbReference type="AlphaFoldDB" id="A0A8T0EIX3"/>
<dbReference type="EMBL" id="JABXBU010002228">
    <property type="protein sequence ID" value="KAF8771835.1"/>
    <property type="molecule type" value="Genomic_DNA"/>
</dbReference>
<reference evidence="1" key="1">
    <citation type="journal article" date="2020" name="bioRxiv">
        <title>Chromosome-level reference genome of the European wasp spider Argiope bruennichi: a resource for studies on range expansion and evolutionary adaptation.</title>
        <authorList>
            <person name="Sheffer M.M."/>
            <person name="Hoppe A."/>
            <person name="Krehenwinkel H."/>
            <person name="Uhl G."/>
            <person name="Kuss A.W."/>
            <person name="Jensen L."/>
            <person name="Jensen C."/>
            <person name="Gillespie R.G."/>
            <person name="Hoff K.J."/>
            <person name="Prost S."/>
        </authorList>
    </citation>
    <scope>NUCLEOTIDE SEQUENCE</scope>
</reference>
<reference evidence="1" key="2">
    <citation type="submission" date="2020-06" db="EMBL/GenBank/DDBJ databases">
        <authorList>
            <person name="Sheffer M."/>
        </authorList>
    </citation>
    <scope>NUCLEOTIDE SEQUENCE</scope>
</reference>
<comment type="caution">
    <text evidence="1">The sequence shown here is derived from an EMBL/GenBank/DDBJ whole genome shotgun (WGS) entry which is preliminary data.</text>
</comment>
<dbReference type="PANTHER" id="PTHR47331">
    <property type="entry name" value="PHD-TYPE DOMAIN-CONTAINING PROTEIN"/>
    <property type="match status" value="1"/>
</dbReference>
<name>A0A8T0EIX3_ARGBR</name>
<accession>A0A8T0EIX3</accession>
<gene>
    <name evidence="1" type="ORF">HNY73_019205</name>
</gene>
<protein>
    <submittedName>
        <fullName evidence="1">Uncharacterized protein</fullName>
    </submittedName>
</protein>
<proteinExistence type="predicted"/>
<sequence>MFLQSGSPSEDNGIKFDKDCFPLCSSPAIHLLIGADIAGKLMTGKILNFTCCLIAIETLLGWTLLEKSPSSSYSSNAMMVIDLLVNGSTTSDLWKLEAIRISDPTESKKKTANHLDIMGYFRSTLMLNEEGRYEVTLPWVLESSWQMEDTLSCNINCPREEQLILTKRLLLSLAHSIFNPLSISSSVTIIPKLMLQESWNLCLKWNDILPEDLCKRFLNWLKKKQFLSEIKIPWWMKLVQSVEETVSPHVFCDASAKAYATSIFFRVEVGVLRETEAGLREQELTPRLKEKELGEVE</sequence>